<keyword evidence="3" id="KW-1185">Reference proteome</keyword>
<reference evidence="2" key="1">
    <citation type="submission" date="2013-04" db="EMBL/GenBank/DDBJ databases">
        <title>The genome sequencing project of 58 acetic acid bacteria.</title>
        <authorList>
            <person name="Okamoto-Kainuma A."/>
            <person name="Ishikawa M."/>
            <person name="Umino S."/>
            <person name="Koizumi Y."/>
            <person name="Shiwa Y."/>
            <person name="Yoshikawa H."/>
            <person name="Matsutani M."/>
            <person name="Matsushita K."/>
        </authorList>
    </citation>
    <scope>NUCLEOTIDE SEQUENCE</scope>
    <source>
        <strain evidence="2">DSM 14337</strain>
    </source>
</reference>
<evidence type="ECO:0000313" key="3">
    <source>
        <dbReference type="Proteomes" id="UP001065047"/>
    </source>
</evidence>
<feature type="transmembrane region" description="Helical" evidence="1">
    <location>
        <begin position="12"/>
        <end position="33"/>
    </location>
</feature>
<evidence type="ECO:0008006" key="4">
    <source>
        <dbReference type="Google" id="ProtNLM"/>
    </source>
</evidence>
<organism evidence="2 3">
    <name type="scientific">Acetobacter malorum DSM 14337</name>
    <dbReference type="NCBI Taxonomy" id="1307910"/>
    <lineage>
        <taxon>Bacteria</taxon>
        <taxon>Pseudomonadati</taxon>
        <taxon>Pseudomonadota</taxon>
        <taxon>Alphaproteobacteria</taxon>
        <taxon>Acetobacterales</taxon>
        <taxon>Acetobacteraceae</taxon>
        <taxon>Acetobacter</taxon>
    </lineage>
</organism>
<protein>
    <recommendedName>
        <fullName evidence="4">DUF5009 domain-containing protein</fullName>
    </recommendedName>
</protein>
<keyword evidence="1" id="KW-0812">Transmembrane</keyword>
<keyword evidence="1" id="KW-0472">Membrane</keyword>
<gene>
    <name evidence="2" type="ORF">AA14337_1184</name>
</gene>
<proteinExistence type="predicted"/>
<evidence type="ECO:0000256" key="1">
    <source>
        <dbReference type="SAM" id="Phobius"/>
    </source>
</evidence>
<comment type="caution">
    <text evidence="2">The sequence shown here is derived from an EMBL/GenBank/DDBJ whole genome shotgun (WGS) entry which is preliminary data.</text>
</comment>
<keyword evidence="1" id="KW-1133">Transmembrane helix</keyword>
<dbReference type="PANTHER" id="PTHR31061">
    <property type="entry name" value="LD22376P"/>
    <property type="match status" value="1"/>
</dbReference>
<feature type="transmembrane region" description="Helical" evidence="1">
    <location>
        <begin position="45"/>
        <end position="67"/>
    </location>
</feature>
<dbReference type="Proteomes" id="UP001065047">
    <property type="component" value="Unassembled WGS sequence"/>
</dbReference>
<dbReference type="EMBL" id="BAPF01000016">
    <property type="protein sequence ID" value="GBQ78512.1"/>
    <property type="molecule type" value="Genomic_DNA"/>
</dbReference>
<sequence length="75" mass="8546">MGAVQTPPSSRIVSIDILRGITVAFMIVVNNPGDWNKVWSPLEHVAWNVCTPADLVFPFFLLLYGLYRKKIFLRL</sequence>
<evidence type="ECO:0000313" key="2">
    <source>
        <dbReference type="EMBL" id="GBQ78512.1"/>
    </source>
</evidence>
<dbReference type="PANTHER" id="PTHR31061:SF24">
    <property type="entry name" value="LD22376P"/>
    <property type="match status" value="1"/>
</dbReference>
<accession>A0ABQ0PR01</accession>
<name>A0ABQ0PR01_9PROT</name>